<evidence type="ECO:0000259" key="6">
    <source>
        <dbReference type="Pfam" id="PF00419"/>
    </source>
</evidence>
<comment type="similarity">
    <text evidence="2">Belongs to the fimbrial protein family.</text>
</comment>
<name>A0ABX5HLH8_ESCAL</name>
<sequence length="367" mass="40279">MQRTGNHLLATLCIAFLLFIATTCTAFANSYQECYIERDSEGDYMMVIPTGTYSVPTRLNSTVTELADATWDVPIVLRGKGIGCKDIPYGNATVHFLNAASSDDMSGYTTENGSVLLKTTVPGVVYTLELLCIDCPIALDLKLPPYGEDSFILDDKDWANTDSKWQLRFRFFTTPEFKPQNGVTSGTLRPGRMASWYIGINDQPWVHFDVDANTFNFTVEQPTCTTIALDSVNPNVSGTEIKLGDYYISQVKQNITKKVPFSIRGDYCYANKITVKLDAANDAPDRKLIGKSSGSATGVGVKVYSTVNNSEVQLNADGSNSVIFNYANWSNNLIYFPFSAQLVKDGGNGTISPGDFTGNATFSFSYE</sequence>
<evidence type="ECO:0000313" key="8">
    <source>
        <dbReference type="Proteomes" id="UP000240382"/>
    </source>
</evidence>
<gene>
    <name evidence="7" type="ORF">C7B09_06805</name>
</gene>
<protein>
    <submittedName>
        <fullName evidence="7">Fimbrial protein</fullName>
    </submittedName>
</protein>
<dbReference type="InterPro" id="IPR050263">
    <property type="entry name" value="Bact_Fimbrial_Adh_Pro"/>
</dbReference>
<keyword evidence="4" id="KW-0281">Fimbrium</keyword>
<feature type="signal peptide" evidence="5">
    <location>
        <begin position="1"/>
        <end position="28"/>
    </location>
</feature>
<dbReference type="PANTHER" id="PTHR33420">
    <property type="entry name" value="FIMBRIAL SUBUNIT ELFA-RELATED"/>
    <property type="match status" value="1"/>
</dbReference>
<feature type="chain" id="PRO_5047112481" evidence="5">
    <location>
        <begin position="29"/>
        <end position="367"/>
    </location>
</feature>
<keyword evidence="8" id="KW-1185">Reference proteome</keyword>
<feature type="domain" description="Fimbrial-type adhesion" evidence="6">
    <location>
        <begin position="216"/>
        <end position="366"/>
    </location>
</feature>
<evidence type="ECO:0000256" key="1">
    <source>
        <dbReference type="ARBA" id="ARBA00004561"/>
    </source>
</evidence>
<dbReference type="Gene3D" id="2.60.40.1090">
    <property type="entry name" value="Fimbrial-type adhesion domain"/>
    <property type="match status" value="1"/>
</dbReference>
<evidence type="ECO:0000256" key="5">
    <source>
        <dbReference type="SAM" id="SignalP"/>
    </source>
</evidence>
<organism evidence="7 8">
    <name type="scientific">Escherichia albertii</name>
    <dbReference type="NCBI Taxonomy" id="208962"/>
    <lineage>
        <taxon>Bacteria</taxon>
        <taxon>Pseudomonadati</taxon>
        <taxon>Pseudomonadota</taxon>
        <taxon>Gammaproteobacteria</taxon>
        <taxon>Enterobacterales</taxon>
        <taxon>Enterobacteriaceae</taxon>
        <taxon>Escherichia</taxon>
    </lineage>
</organism>
<dbReference type="Proteomes" id="UP000240382">
    <property type="component" value="Unassembled WGS sequence"/>
</dbReference>
<evidence type="ECO:0000256" key="2">
    <source>
        <dbReference type="ARBA" id="ARBA00006671"/>
    </source>
</evidence>
<comment type="caution">
    <text evidence="7">The sequence shown here is derived from an EMBL/GenBank/DDBJ whole genome shotgun (WGS) entry which is preliminary data.</text>
</comment>
<dbReference type="RefSeq" id="WP_054409769.1">
    <property type="nucleotide sequence ID" value="NZ_BBVF01000001.1"/>
</dbReference>
<evidence type="ECO:0000256" key="3">
    <source>
        <dbReference type="ARBA" id="ARBA00022729"/>
    </source>
</evidence>
<proteinExistence type="inferred from homology"/>
<dbReference type="SUPFAM" id="SSF49401">
    <property type="entry name" value="Bacterial adhesins"/>
    <property type="match status" value="1"/>
</dbReference>
<evidence type="ECO:0000313" key="7">
    <source>
        <dbReference type="EMBL" id="PSY43634.1"/>
    </source>
</evidence>
<accession>A0ABX5HLH8</accession>
<comment type="subcellular location">
    <subcellularLocation>
        <location evidence="1">Fimbrium</location>
    </subcellularLocation>
</comment>
<dbReference type="EMBL" id="PYQT01000005">
    <property type="protein sequence ID" value="PSY43634.1"/>
    <property type="molecule type" value="Genomic_DNA"/>
</dbReference>
<keyword evidence="3 5" id="KW-0732">Signal</keyword>
<evidence type="ECO:0000256" key="4">
    <source>
        <dbReference type="ARBA" id="ARBA00023263"/>
    </source>
</evidence>
<dbReference type="InterPro" id="IPR036937">
    <property type="entry name" value="Adhesion_dom_fimbrial_sf"/>
</dbReference>
<dbReference type="PANTHER" id="PTHR33420:SF12">
    <property type="entry name" value="FIMBRIN-LIKE PROTEIN FIMI-RELATED"/>
    <property type="match status" value="1"/>
</dbReference>
<reference evidence="7 8" key="1">
    <citation type="submission" date="2018-03" db="EMBL/GenBank/DDBJ databases">
        <title>Whole Genome Sequencing of Escherichia coli isolates from wildlife.</title>
        <authorList>
            <person name="Whitehouse C.A."/>
            <person name="Lacher D.W."/>
            <person name="Mammel M.K."/>
            <person name="Barnaba T."/>
            <person name="Lorch J.M."/>
        </authorList>
    </citation>
    <scope>NUCLEOTIDE SEQUENCE [LARGE SCALE GENOMIC DNA]</scope>
    <source>
        <strain evidence="7 8">20507-2</strain>
    </source>
</reference>
<dbReference type="InterPro" id="IPR008966">
    <property type="entry name" value="Adhesion_dom_sf"/>
</dbReference>
<dbReference type="InterPro" id="IPR000259">
    <property type="entry name" value="Adhesion_dom_fimbrial"/>
</dbReference>
<dbReference type="Pfam" id="PF00419">
    <property type="entry name" value="Fimbrial"/>
    <property type="match status" value="1"/>
</dbReference>